<dbReference type="OrthoDB" id="242474at2157"/>
<feature type="transmembrane region" description="Helical" evidence="1">
    <location>
        <begin position="219"/>
        <end position="250"/>
    </location>
</feature>
<dbReference type="AlphaFoldDB" id="A0A1I6GCB5"/>
<protein>
    <submittedName>
        <fullName evidence="2">Uncharacterized protein</fullName>
    </submittedName>
</protein>
<evidence type="ECO:0000313" key="2">
    <source>
        <dbReference type="EMBL" id="SFR39717.1"/>
    </source>
</evidence>
<evidence type="ECO:0000313" key="3">
    <source>
        <dbReference type="Proteomes" id="UP000198531"/>
    </source>
</evidence>
<reference evidence="3" key="1">
    <citation type="submission" date="2016-10" db="EMBL/GenBank/DDBJ databases">
        <authorList>
            <person name="Varghese N."/>
            <person name="Submissions S."/>
        </authorList>
    </citation>
    <scope>NUCLEOTIDE SEQUENCE [LARGE SCALE GENOMIC DNA]</scope>
    <source>
        <strain evidence="3">CGMCC 1.7736</strain>
    </source>
</reference>
<feature type="transmembrane region" description="Helical" evidence="1">
    <location>
        <begin position="407"/>
        <end position="433"/>
    </location>
</feature>
<dbReference type="RefSeq" id="WP_089804964.1">
    <property type="nucleotide sequence ID" value="NZ_FOYT01000001.1"/>
</dbReference>
<dbReference type="EMBL" id="FOYT01000001">
    <property type="protein sequence ID" value="SFR39717.1"/>
    <property type="molecule type" value="Genomic_DNA"/>
</dbReference>
<feature type="transmembrane region" description="Helical" evidence="1">
    <location>
        <begin position="324"/>
        <end position="347"/>
    </location>
</feature>
<feature type="transmembrane region" description="Helical" evidence="1">
    <location>
        <begin position="271"/>
        <end position="291"/>
    </location>
</feature>
<feature type="transmembrane region" description="Helical" evidence="1">
    <location>
        <begin position="297"/>
        <end position="317"/>
    </location>
</feature>
<feature type="transmembrane region" description="Helical" evidence="1">
    <location>
        <begin position="383"/>
        <end position="401"/>
    </location>
</feature>
<evidence type="ECO:0000256" key="1">
    <source>
        <dbReference type="SAM" id="Phobius"/>
    </source>
</evidence>
<keyword evidence="1" id="KW-0472">Membrane</keyword>
<sequence length="438" mass="44508">MTGRRPVTFALLALLVAPLLLGVGPAPAAASSPPEATPFCERSLTRSLTYSLPNATVESTTAHATVVNGTAADWRVNATFRNRSTVTRLRGDESLRRRVVADASGTVSPANVTVAAAGPRTLAFRFRTDDFAARTPGGLLRVDYFHVRGSEFRTLSCDRLTLVGPPETTLSNRPTETRTTVRSTGNRVVVTDTADYRPASFFVFAPDGTPPLLRDGLTAAALALAVSGTVAGNLAFVVCVPTAVLAAGFVSVHRLFGSLPRSGLRARARELGLTVLGLVVVGVVPTALLLFFDQSALLVAVPGLAVAGAAVVVGPWTHSSRASLVPVVAGVAAAGVAAGVGTLLGLLALRTGVATTLALAAVFAGYPLGVAASSGRPARRPTALAALAFGLAAATYLPLTVAGGSLYAVAVVFVALVAFGLAVAAVPFALVGVGSVGR</sequence>
<keyword evidence="1" id="KW-0812">Transmembrane</keyword>
<dbReference type="Proteomes" id="UP000198531">
    <property type="component" value="Unassembled WGS sequence"/>
</dbReference>
<feature type="transmembrane region" description="Helical" evidence="1">
    <location>
        <begin position="353"/>
        <end position="371"/>
    </location>
</feature>
<proteinExistence type="predicted"/>
<accession>A0A1I6GCB5</accession>
<organism evidence="2 3">
    <name type="scientific">Halogeometricum rufum</name>
    <dbReference type="NCBI Taxonomy" id="553469"/>
    <lineage>
        <taxon>Archaea</taxon>
        <taxon>Methanobacteriati</taxon>
        <taxon>Methanobacteriota</taxon>
        <taxon>Stenosarchaea group</taxon>
        <taxon>Halobacteria</taxon>
        <taxon>Halobacteriales</taxon>
        <taxon>Haloferacaceae</taxon>
        <taxon>Halogeometricum</taxon>
    </lineage>
</organism>
<keyword evidence="1" id="KW-1133">Transmembrane helix</keyword>
<keyword evidence="3" id="KW-1185">Reference proteome</keyword>
<gene>
    <name evidence="2" type="ORF">SAMN04487947_0897</name>
</gene>
<name>A0A1I6GCB5_9EURY</name>